<dbReference type="Pfam" id="PF02577">
    <property type="entry name" value="BFN_dom"/>
    <property type="match status" value="1"/>
</dbReference>
<dbReference type="AlphaFoldDB" id="A0A8T2QSR0"/>
<evidence type="ECO:0000256" key="2">
    <source>
        <dbReference type="ARBA" id="ARBA00025428"/>
    </source>
</evidence>
<dbReference type="SUPFAM" id="SSF103256">
    <property type="entry name" value="Hypothetical protein TM0160"/>
    <property type="match status" value="1"/>
</dbReference>
<evidence type="ECO:0000313" key="4">
    <source>
        <dbReference type="EMBL" id="KAH7287039.1"/>
    </source>
</evidence>
<sequence length="338" mass="38115">MEASLNELTQKSTLALCESIYARYCLFVSLPRSSVRGSVVKLTSRMFPPVLLKLRSGGSDVRCSGLRDTNSNGSSGNLPFGGDAEDSDYLEAQAVEAVSLLPLHGHLFMTLANGKEVEIDHISPPKGRLLYRSRNPTIFLKVLCESDILLPIIVGDMAVKMLMKALRGDEFSVRPNQYQLMRNLVDALCYEVRMVRVTQRIGDTYLACIYLAKPGDKEMVCVDARPSDAVNLAVRCKAPIYVNKEIIFNDAVRPVYRTTQATIGKARKYRSSSFAPALPQDNHDPVAVEFNLLKNMFLAALEERYRDAARWRNRLKETRARQQGTRLMRMLLELMYLR</sequence>
<proteinExistence type="inferred from homology"/>
<keyword evidence="5" id="KW-1185">Reference proteome</keyword>
<dbReference type="Proteomes" id="UP000825935">
    <property type="component" value="Chromosome 32"/>
</dbReference>
<dbReference type="GO" id="GO:0016567">
    <property type="term" value="P:protein ubiquitination"/>
    <property type="evidence" value="ECO:0007669"/>
    <property type="project" value="TreeGrafter"/>
</dbReference>
<accession>A0A8T2QSR0</accession>
<dbReference type="GO" id="GO:0030891">
    <property type="term" value="C:VCB complex"/>
    <property type="evidence" value="ECO:0007669"/>
    <property type="project" value="TreeGrafter"/>
</dbReference>
<dbReference type="GO" id="GO:0004518">
    <property type="term" value="F:nuclease activity"/>
    <property type="evidence" value="ECO:0007669"/>
    <property type="project" value="InterPro"/>
</dbReference>
<gene>
    <name evidence="4" type="ORF">KP509_32G034400</name>
</gene>
<dbReference type="PANTHER" id="PTHR15160:SF1">
    <property type="entry name" value="VON HIPPEL-LINDAU DISEASE TUMOR SUPPRESSOR"/>
    <property type="match status" value="1"/>
</dbReference>
<dbReference type="OrthoDB" id="566255at2759"/>
<evidence type="ECO:0000259" key="3">
    <source>
        <dbReference type="PROSITE" id="PS51658"/>
    </source>
</evidence>
<dbReference type="PROSITE" id="PS51658">
    <property type="entry name" value="BFN"/>
    <property type="match status" value="1"/>
</dbReference>
<feature type="domain" description="BFN" evidence="3">
    <location>
        <begin position="114"/>
        <end position="254"/>
    </location>
</feature>
<dbReference type="InterPro" id="IPR036104">
    <property type="entry name" value="BFN_sf"/>
</dbReference>
<evidence type="ECO:0000256" key="1">
    <source>
        <dbReference type="ARBA" id="ARBA00009095"/>
    </source>
</evidence>
<comment type="caution">
    <text evidence="4">The sequence shown here is derived from an EMBL/GenBank/DDBJ whole genome shotgun (WGS) entry which is preliminary data.</text>
</comment>
<comment type="function">
    <text evidence="2">Bifunctional nuclease with both RNase and DNase activities. Involved in basal defense response. Participates in abscisic acid-derived callose deposition following infection by a necrotrophic pathogen.</text>
</comment>
<name>A0A8T2QSR0_CERRI</name>
<organism evidence="4 5">
    <name type="scientific">Ceratopteris richardii</name>
    <name type="common">Triangle waterfern</name>
    <dbReference type="NCBI Taxonomy" id="49495"/>
    <lineage>
        <taxon>Eukaryota</taxon>
        <taxon>Viridiplantae</taxon>
        <taxon>Streptophyta</taxon>
        <taxon>Embryophyta</taxon>
        <taxon>Tracheophyta</taxon>
        <taxon>Polypodiopsida</taxon>
        <taxon>Polypodiidae</taxon>
        <taxon>Polypodiales</taxon>
        <taxon>Pteridineae</taxon>
        <taxon>Pteridaceae</taxon>
        <taxon>Parkerioideae</taxon>
        <taxon>Ceratopteris</taxon>
    </lineage>
</organism>
<dbReference type="GO" id="GO:0005634">
    <property type="term" value="C:nucleus"/>
    <property type="evidence" value="ECO:0007669"/>
    <property type="project" value="TreeGrafter"/>
</dbReference>
<protein>
    <recommendedName>
        <fullName evidence="3">BFN domain-containing protein</fullName>
    </recommendedName>
</protein>
<evidence type="ECO:0000313" key="5">
    <source>
        <dbReference type="Proteomes" id="UP000825935"/>
    </source>
</evidence>
<dbReference type="Gene3D" id="3.10.690.10">
    <property type="entry name" value="Bifunctional nuclease domain"/>
    <property type="match status" value="1"/>
</dbReference>
<dbReference type="PANTHER" id="PTHR15160">
    <property type="entry name" value="VON HIPPEL-LINDAU PROTEIN"/>
    <property type="match status" value="1"/>
</dbReference>
<reference evidence="4" key="1">
    <citation type="submission" date="2021-08" db="EMBL/GenBank/DDBJ databases">
        <title>WGS assembly of Ceratopteris richardii.</title>
        <authorList>
            <person name="Marchant D.B."/>
            <person name="Chen G."/>
            <person name="Jenkins J."/>
            <person name="Shu S."/>
            <person name="Leebens-Mack J."/>
            <person name="Grimwood J."/>
            <person name="Schmutz J."/>
            <person name="Soltis P."/>
            <person name="Soltis D."/>
            <person name="Chen Z.-H."/>
        </authorList>
    </citation>
    <scope>NUCLEOTIDE SEQUENCE</scope>
    <source>
        <strain evidence="4">Whitten #5841</strain>
        <tissue evidence="4">Leaf</tissue>
    </source>
</reference>
<comment type="similarity">
    <text evidence="1">Belongs to the bifunctional nuclease family.</text>
</comment>
<dbReference type="EMBL" id="CM035437">
    <property type="protein sequence ID" value="KAH7287039.1"/>
    <property type="molecule type" value="Genomic_DNA"/>
</dbReference>
<dbReference type="InterPro" id="IPR003729">
    <property type="entry name" value="Bi_nuclease_dom"/>
</dbReference>